<keyword evidence="6" id="KW-1185">Reference proteome</keyword>
<dbReference type="RefSeq" id="WP_092652010.1">
    <property type="nucleotide sequence ID" value="NZ_FOHA01000008.1"/>
</dbReference>
<evidence type="ECO:0000313" key="6">
    <source>
        <dbReference type="Proteomes" id="UP000198948"/>
    </source>
</evidence>
<dbReference type="GO" id="GO:0008422">
    <property type="term" value="F:beta-glucosidase activity"/>
    <property type="evidence" value="ECO:0007669"/>
    <property type="project" value="TreeGrafter"/>
</dbReference>
<reference evidence="5 6" key="1">
    <citation type="submission" date="2016-10" db="EMBL/GenBank/DDBJ databases">
        <authorList>
            <person name="de Groot N.N."/>
        </authorList>
    </citation>
    <scope>NUCLEOTIDE SEQUENCE [LARGE SCALE GENOMIC DNA]</scope>
    <source>
        <strain evidence="5 6">DSM 13760</strain>
    </source>
</reference>
<dbReference type="InterPro" id="IPR017853">
    <property type="entry name" value="GH"/>
</dbReference>
<dbReference type="GO" id="GO:0005829">
    <property type="term" value="C:cytosol"/>
    <property type="evidence" value="ECO:0007669"/>
    <property type="project" value="TreeGrafter"/>
</dbReference>
<dbReference type="AlphaFoldDB" id="A0A1H9SN45"/>
<dbReference type="OrthoDB" id="1688691at2"/>
<comment type="similarity">
    <text evidence="1 4">Belongs to the glycosyl hydrolase 1 family.</text>
</comment>
<dbReference type="FunFam" id="3.20.20.80:FF:000004">
    <property type="entry name" value="Beta-glucosidase 6-phospho-beta-glucosidase"/>
    <property type="match status" value="1"/>
</dbReference>
<proteinExistence type="inferred from homology"/>
<gene>
    <name evidence="5" type="ORF">SAMN04488559_10845</name>
</gene>
<evidence type="ECO:0000313" key="5">
    <source>
        <dbReference type="EMBL" id="SER86406.1"/>
    </source>
</evidence>
<organism evidence="5 6">
    <name type="scientific">Isobaculum melis</name>
    <dbReference type="NCBI Taxonomy" id="142588"/>
    <lineage>
        <taxon>Bacteria</taxon>
        <taxon>Bacillati</taxon>
        <taxon>Bacillota</taxon>
        <taxon>Bacilli</taxon>
        <taxon>Lactobacillales</taxon>
        <taxon>Carnobacteriaceae</taxon>
        <taxon>Isobaculum</taxon>
    </lineage>
</organism>
<dbReference type="InterPro" id="IPR001360">
    <property type="entry name" value="Glyco_hydro_1"/>
</dbReference>
<sequence length="479" mass="55791">MKQLIKGFPTDFLWGGAIAANQCEGAWDEDGKGFCISDLHLYDPNRDISVPYESDLTLADVKKAMEDHDGYYPKRHGIDFYHTYKEDLKLLKELGLKSFRFSINWSRIFPNGDDATPNEAGLQFYDDLLDELHRLEMEPIVTMLHYETPVHLTLKYKGWVNRQTVDFFVHYAETIMKRYKDKVKYWIVINQMNLIHFESFNSLAFCVDQVDNIEQAKYQAIHHQFIATALVKQKAKTINPHFEIGMMVADCTASPETCDPDDVVFALQRNRHQYFFTDVSFRGAYPSYMLRYFEEQGIRIEMEDSDTAILSENTMDFLAISYYYSTTVSYEKNTMSPTSVTKNPKIKANPWGWGIDPKGFYYALSQYYDRYQKPLLIAENGFGMYDTLEDGKVHDDYRIDYLRAHLVQLKEMMKDGVEVIAYCAWAPIDIVSCSSQEMAKRYGFIYVDIDNLGNGSKKRYKKDSFKWYQEVIATNGTTL</sequence>
<accession>A0A1H9SN45</accession>
<dbReference type="PROSITE" id="PS00653">
    <property type="entry name" value="GLYCOSYL_HYDROL_F1_2"/>
    <property type="match status" value="1"/>
</dbReference>
<evidence type="ECO:0000256" key="3">
    <source>
        <dbReference type="ARBA" id="ARBA00023295"/>
    </source>
</evidence>
<dbReference type="EMBL" id="FOHA01000008">
    <property type="protein sequence ID" value="SER86406.1"/>
    <property type="molecule type" value="Genomic_DNA"/>
</dbReference>
<dbReference type="PANTHER" id="PTHR10353">
    <property type="entry name" value="GLYCOSYL HYDROLASE"/>
    <property type="match status" value="1"/>
</dbReference>
<evidence type="ECO:0000256" key="2">
    <source>
        <dbReference type="ARBA" id="ARBA00022801"/>
    </source>
</evidence>
<dbReference type="InterPro" id="IPR033132">
    <property type="entry name" value="GH_1_N_CS"/>
</dbReference>
<dbReference type="PANTHER" id="PTHR10353:SF122">
    <property type="entry name" value="6-PHOSPHO-BETA-GLUCOSIDASE ASCB-RELATED"/>
    <property type="match status" value="1"/>
</dbReference>
<name>A0A1H9SN45_9LACT</name>
<dbReference type="Gene3D" id="3.20.20.80">
    <property type="entry name" value="Glycosidases"/>
    <property type="match status" value="1"/>
</dbReference>
<dbReference type="Pfam" id="PF00232">
    <property type="entry name" value="Glyco_hydro_1"/>
    <property type="match status" value="1"/>
</dbReference>
<evidence type="ECO:0000256" key="1">
    <source>
        <dbReference type="ARBA" id="ARBA00010838"/>
    </source>
</evidence>
<dbReference type="SUPFAM" id="SSF51445">
    <property type="entry name" value="(Trans)glycosidases"/>
    <property type="match status" value="1"/>
</dbReference>
<dbReference type="GO" id="GO:0016052">
    <property type="term" value="P:carbohydrate catabolic process"/>
    <property type="evidence" value="ECO:0007669"/>
    <property type="project" value="TreeGrafter"/>
</dbReference>
<dbReference type="Proteomes" id="UP000198948">
    <property type="component" value="Unassembled WGS sequence"/>
</dbReference>
<keyword evidence="2" id="KW-0378">Hydrolase</keyword>
<protein>
    <submittedName>
        <fullName evidence="5">6-phospho-beta-glucosidase</fullName>
    </submittedName>
</protein>
<keyword evidence="3" id="KW-0326">Glycosidase</keyword>
<evidence type="ECO:0000256" key="4">
    <source>
        <dbReference type="RuleBase" id="RU003690"/>
    </source>
</evidence>
<dbReference type="STRING" id="142588.SAMN04488559_10845"/>
<dbReference type="PRINTS" id="PR00131">
    <property type="entry name" value="GLHYDRLASE1"/>
</dbReference>